<name>A0A8J5RV55_ZIZPA</name>
<reference evidence="1" key="1">
    <citation type="journal article" date="2021" name="bioRxiv">
        <title>Whole Genome Assembly and Annotation of Northern Wild Rice, Zizania palustris L., Supports a Whole Genome Duplication in the Zizania Genus.</title>
        <authorList>
            <person name="Haas M."/>
            <person name="Kono T."/>
            <person name="Macchietto M."/>
            <person name="Millas R."/>
            <person name="McGilp L."/>
            <person name="Shao M."/>
            <person name="Duquette J."/>
            <person name="Hirsch C.N."/>
            <person name="Kimball J."/>
        </authorList>
    </citation>
    <scope>NUCLEOTIDE SEQUENCE</scope>
    <source>
        <tissue evidence="1">Fresh leaf tissue</tissue>
    </source>
</reference>
<sequence length="174" mass="18625">MADTLQTGIGHRNLGIRAPTPTYWVNKKWVKTLGRNRKASGVTKRKVDPGTLLVLSLPHLLMSIVPLTIQNLIADVPLPMVVVSSSARSSSSTPLDVTSLYAAFDADTVDDDHVDNSLAIVARDVSMAVVIEVYVSEDVAYGYDELVNVADVIAPSNTTTRVSSATTDASCQIL</sequence>
<dbReference type="AlphaFoldDB" id="A0A8J5RV55"/>
<protein>
    <submittedName>
        <fullName evidence="1">Uncharacterized protein</fullName>
    </submittedName>
</protein>
<evidence type="ECO:0000313" key="2">
    <source>
        <dbReference type="Proteomes" id="UP000729402"/>
    </source>
</evidence>
<keyword evidence="2" id="KW-1185">Reference proteome</keyword>
<organism evidence="1 2">
    <name type="scientific">Zizania palustris</name>
    <name type="common">Northern wild rice</name>
    <dbReference type="NCBI Taxonomy" id="103762"/>
    <lineage>
        <taxon>Eukaryota</taxon>
        <taxon>Viridiplantae</taxon>
        <taxon>Streptophyta</taxon>
        <taxon>Embryophyta</taxon>
        <taxon>Tracheophyta</taxon>
        <taxon>Spermatophyta</taxon>
        <taxon>Magnoliopsida</taxon>
        <taxon>Liliopsida</taxon>
        <taxon>Poales</taxon>
        <taxon>Poaceae</taxon>
        <taxon>BOP clade</taxon>
        <taxon>Oryzoideae</taxon>
        <taxon>Oryzeae</taxon>
        <taxon>Zizaniinae</taxon>
        <taxon>Zizania</taxon>
    </lineage>
</organism>
<proteinExistence type="predicted"/>
<dbReference type="Proteomes" id="UP000729402">
    <property type="component" value="Unassembled WGS sequence"/>
</dbReference>
<comment type="caution">
    <text evidence="1">The sequence shown here is derived from an EMBL/GenBank/DDBJ whole genome shotgun (WGS) entry which is preliminary data.</text>
</comment>
<evidence type="ECO:0000313" key="1">
    <source>
        <dbReference type="EMBL" id="KAG8060716.1"/>
    </source>
</evidence>
<accession>A0A8J5RV55</accession>
<gene>
    <name evidence="1" type="ORF">GUJ93_ZPchr0002g24862</name>
</gene>
<dbReference type="EMBL" id="JAAALK010000287">
    <property type="protein sequence ID" value="KAG8060716.1"/>
    <property type="molecule type" value="Genomic_DNA"/>
</dbReference>
<reference evidence="1" key="2">
    <citation type="submission" date="2021-02" db="EMBL/GenBank/DDBJ databases">
        <authorList>
            <person name="Kimball J.A."/>
            <person name="Haas M.W."/>
            <person name="Macchietto M."/>
            <person name="Kono T."/>
            <person name="Duquette J."/>
            <person name="Shao M."/>
        </authorList>
    </citation>
    <scope>NUCLEOTIDE SEQUENCE</scope>
    <source>
        <tissue evidence="1">Fresh leaf tissue</tissue>
    </source>
</reference>